<dbReference type="EMBL" id="BIFT01000002">
    <property type="protein sequence ID" value="GCE29468.1"/>
    <property type="molecule type" value="Genomic_DNA"/>
</dbReference>
<evidence type="ECO:0000313" key="1">
    <source>
        <dbReference type="EMBL" id="GCE29468.1"/>
    </source>
</evidence>
<proteinExistence type="predicted"/>
<sequence length="78" mass="8684">MNETNNSEVARLLENIRLSYESAYTAMHGPAISATHEFISKKLENIQSSHVQLQTIVGEHEAMKLVAETLDTANEAKQ</sequence>
<dbReference type="Proteomes" id="UP000287171">
    <property type="component" value="Unassembled WGS sequence"/>
</dbReference>
<reference evidence="2" key="1">
    <citation type="submission" date="2018-12" db="EMBL/GenBank/DDBJ databases">
        <title>Tengunoibacter tsumagoiensis gen. nov., sp. nov., Dictyobacter kobayashii sp. nov., D. alpinus sp. nov., and D. joshuensis sp. nov. and description of Dictyobacteraceae fam. nov. within the order Ktedonobacterales isolated from Tengu-no-mugimeshi.</title>
        <authorList>
            <person name="Wang C.M."/>
            <person name="Zheng Y."/>
            <person name="Sakai Y."/>
            <person name="Toyoda A."/>
            <person name="Minakuchi Y."/>
            <person name="Abe K."/>
            <person name="Yokota A."/>
            <person name="Yabe S."/>
        </authorList>
    </citation>
    <scope>NUCLEOTIDE SEQUENCE [LARGE SCALE GENOMIC DNA]</scope>
    <source>
        <strain evidence="2">Uno16</strain>
    </source>
</reference>
<comment type="caution">
    <text evidence="1">The sequence shown here is derived from an EMBL/GenBank/DDBJ whole genome shotgun (WGS) entry which is preliminary data.</text>
</comment>
<gene>
    <name evidence="1" type="ORF">KDA_49520</name>
</gene>
<organism evidence="1 2">
    <name type="scientific">Dictyobacter alpinus</name>
    <dbReference type="NCBI Taxonomy" id="2014873"/>
    <lineage>
        <taxon>Bacteria</taxon>
        <taxon>Bacillati</taxon>
        <taxon>Chloroflexota</taxon>
        <taxon>Ktedonobacteria</taxon>
        <taxon>Ktedonobacterales</taxon>
        <taxon>Dictyobacteraceae</taxon>
        <taxon>Dictyobacter</taxon>
    </lineage>
</organism>
<dbReference type="RefSeq" id="WP_126629724.1">
    <property type="nucleotide sequence ID" value="NZ_BIFT01000002.1"/>
</dbReference>
<dbReference type="OrthoDB" id="9875623at2"/>
<name>A0A402BDI7_9CHLR</name>
<evidence type="ECO:0000313" key="2">
    <source>
        <dbReference type="Proteomes" id="UP000287171"/>
    </source>
</evidence>
<accession>A0A402BDI7</accession>
<dbReference type="AlphaFoldDB" id="A0A402BDI7"/>
<protein>
    <submittedName>
        <fullName evidence="1">Uncharacterized protein</fullName>
    </submittedName>
</protein>
<keyword evidence="2" id="KW-1185">Reference proteome</keyword>